<feature type="compositionally biased region" description="Low complexity" evidence="6">
    <location>
        <begin position="296"/>
        <end position="311"/>
    </location>
</feature>
<proteinExistence type="predicted"/>
<dbReference type="Gene3D" id="1.10.720.140">
    <property type="match status" value="1"/>
</dbReference>
<dbReference type="Proteomes" id="UP000735302">
    <property type="component" value="Unassembled WGS sequence"/>
</dbReference>
<dbReference type="InterPro" id="IPR036361">
    <property type="entry name" value="SAP_dom_sf"/>
</dbReference>
<dbReference type="InterPro" id="IPR013083">
    <property type="entry name" value="Znf_RING/FYVE/PHD"/>
</dbReference>
<dbReference type="Pfam" id="PF23632">
    <property type="entry name" value="SAP_RNF34_RFFL"/>
    <property type="match status" value="1"/>
</dbReference>
<protein>
    <submittedName>
        <fullName evidence="9">E3 ubiquitin-protein ligase rnf34</fullName>
    </submittedName>
</protein>
<evidence type="ECO:0000313" key="10">
    <source>
        <dbReference type="Proteomes" id="UP000735302"/>
    </source>
</evidence>
<evidence type="ECO:0000256" key="4">
    <source>
        <dbReference type="ARBA" id="ARBA00022833"/>
    </source>
</evidence>
<dbReference type="GO" id="GO:0008270">
    <property type="term" value="F:zinc ion binding"/>
    <property type="evidence" value="ECO:0007669"/>
    <property type="project" value="UniProtKB-KW"/>
</dbReference>
<dbReference type="Pfam" id="PF13920">
    <property type="entry name" value="zf-C3HC4_3"/>
    <property type="match status" value="1"/>
</dbReference>
<gene>
    <name evidence="9" type="ORF">PoB_002610000</name>
</gene>
<dbReference type="InterPro" id="IPR001841">
    <property type="entry name" value="Znf_RING"/>
</dbReference>
<dbReference type="GO" id="GO:0061630">
    <property type="term" value="F:ubiquitin protein ligase activity"/>
    <property type="evidence" value="ECO:0007669"/>
    <property type="project" value="TreeGrafter"/>
</dbReference>
<dbReference type="InterPro" id="IPR011011">
    <property type="entry name" value="Znf_FYVE_PHD"/>
</dbReference>
<feature type="region of interest" description="Disordered" evidence="6">
    <location>
        <begin position="1"/>
        <end position="36"/>
    </location>
</feature>
<dbReference type="GO" id="GO:0005886">
    <property type="term" value="C:plasma membrane"/>
    <property type="evidence" value="ECO:0007669"/>
    <property type="project" value="UniProtKB-SubCell"/>
</dbReference>
<dbReference type="Pfam" id="PF01363">
    <property type="entry name" value="FYVE"/>
    <property type="match status" value="1"/>
</dbReference>
<comment type="caution">
    <text evidence="9">The sequence shown here is derived from an EMBL/GenBank/DDBJ whole genome shotgun (WGS) entry which is preliminary data.</text>
</comment>
<dbReference type="InterPro" id="IPR017455">
    <property type="entry name" value="Znf_FYVE-rel"/>
</dbReference>
<dbReference type="InterPro" id="IPR055111">
    <property type="entry name" value="RNF34_RFFL_HeH"/>
</dbReference>
<evidence type="ECO:0000259" key="8">
    <source>
        <dbReference type="PROSITE" id="PS50178"/>
    </source>
</evidence>
<feature type="domain" description="FYVE-type" evidence="8">
    <location>
        <begin position="86"/>
        <end position="135"/>
    </location>
</feature>
<keyword evidence="3 5" id="KW-0863">Zinc-finger</keyword>
<organism evidence="9 10">
    <name type="scientific">Plakobranchus ocellatus</name>
    <dbReference type="NCBI Taxonomy" id="259542"/>
    <lineage>
        <taxon>Eukaryota</taxon>
        <taxon>Metazoa</taxon>
        <taxon>Spiralia</taxon>
        <taxon>Lophotrochozoa</taxon>
        <taxon>Mollusca</taxon>
        <taxon>Gastropoda</taxon>
        <taxon>Heterobranchia</taxon>
        <taxon>Euthyneura</taxon>
        <taxon>Panpulmonata</taxon>
        <taxon>Sacoglossa</taxon>
        <taxon>Placobranchoidea</taxon>
        <taxon>Plakobranchidae</taxon>
        <taxon>Plakobranchus</taxon>
    </lineage>
</organism>
<keyword evidence="10" id="KW-1185">Reference proteome</keyword>
<evidence type="ECO:0000259" key="7">
    <source>
        <dbReference type="PROSITE" id="PS50089"/>
    </source>
</evidence>
<dbReference type="SMART" id="SM00184">
    <property type="entry name" value="RING"/>
    <property type="match status" value="2"/>
</dbReference>
<evidence type="ECO:0000313" key="9">
    <source>
        <dbReference type="EMBL" id="GFN99594.1"/>
    </source>
</evidence>
<keyword evidence="2" id="KW-0479">Metal-binding</keyword>
<accession>A0AAV3ZY52</accession>
<feature type="compositionally biased region" description="Low complexity" evidence="6">
    <location>
        <begin position="511"/>
        <end position="537"/>
    </location>
</feature>
<dbReference type="SMART" id="SM00064">
    <property type="entry name" value="FYVE"/>
    <property type="match status" value="1"/>
</dbReference>
<dbReference type="PANTHER" id="PTHR14879:SF15">
    <property type="entry name" value="E3 UBIQUITIN-PROTEIN LIGASE RIFIFYLIN-LIKE PROTEIN"/>
    <property type="match status" value="1"/>
</dbReference>
<dbReference type="EMBL" id="BLXT01003003">
    <property type="protein sequence ID" value="GFN99594.1"/>
    <property type="molecule type" value="Genomic_DNA"/>
</dbReference>
<dbReference type="CDD" id="cd16500">
    <property type="entry name" value="RING-HC_CARP"/>
    <property type="match status" value="1"/>
</dbReference>
<evidence type="ECO:0000256" key="3">
    <source>
        <dbReference type="ARBA" id="ARBA00022771"/>
    </source>
</evidence>
<evidence type="ECO:0000256" key="6">
    <source>
        <dbReference type="SAM" id="MobiDB-lite"/>
    </source>
</evidence>
<name>A0AAV3ZY52_9GAST</name>
<dbReference type="GO" id="GO:0070936">
    <property type="term" value="P:protein K48-linked ubiquitination"/>
    <property type="evidence" value="ECO:0007669"/>
    <property type="project" value="TreeGrafter"/>
</dbReference>
<evidence type="ECO:0000256" key="1">
    <source>
        <dbReference type="ARBA" id="ARBA00004202"/>
    </source>
</evidence>
<feature type="compositionally biased region" description="Low complexity" evidence="6">
    <location>
        <begin position="216"/>
        <end position="228"/>
    </location>
</feature>
<feature type="compositionally biased region" description="Low complexity" evidence="6">
    <location>
        <begin position="238"/>
        <end position="287"/>
    </location>
</feature>
<dbReference type="SUPFAM" id="SSF57850">
    <property type="entry name" value="RING/U-box"/>
    <property type="match status" value="1"/>
</dbReference>
<dbReference type="InterPro" id="IPR000306">
    <property type="entry name" value="Znf_FYVE"/>
</dbReference>
<dbReference type="SUPFAM" id="SSF57903">
    <property type="entry name" value="FYVE/PHD zinc finger"/>
    <property type="match status" value="1"/>
</dbReference>
<feature type="region of interest" description="Disordered" evidence="6">
    <location>
        <begin position="511"/>
        <end position="541"/>
    </location>
</feature>
<dbReference type="InterPro" id="IPR051728">
    <property type="entry name" value="RING-FYVE_E3_ubiquitin-ligase"/>
</dbReference>
<feature type="region of interest" description="Disordered" evidence="6">
    <location>
        <begin position="214"/>
        <end position="332"/>
    </location>
</feature>
<comment type="subcellular location">
    <subcellularLocation>
        <location evidence="1">Cell membrane</location>
        <topology evidence="1">Peripheral membrane protein</topology>
    </subcellularLocation>
</comment>
<dbReference type="FunFam" id="3.30.40.10:FF:000110">
    <property type="entry name" value="E3 ubiquitin-protein ligase RNF34 isoform X1"/>
    <property type="match status" value="1"/>
</dbReference>
<evidence type="ECO:0000256" key="2">
    <source>
        <dbReference type="ARBA" id="ARBA00022723"/>
    </source>
</evidence>
<keyword evidence="4" id="KW-0862">Zinc</keyword>
<dbReference type="Gene3D" id="3.30.40.10">
    <property type="entry name" value="Zinc/RING finger domain, C3HC4 (zinc finger)"/>
    <property type="match status" value="1"/>
</dbReference>
<dbReference type="PROSITE" id="PS50178">
    <property type="entry name" value="ZF_FYVE"/>
    <property type="match status" value="1"/>
</dbReference>
<feature type="region of interest" description="Disordered" evidence="6">
    <location>
        <begin position="454"/>
        <end position="473"/>
    </location>
</feature>
<dbReference type="Pfam" id="PF22968">
    <property type="entry name" value="RNF34L-like_3rd"/>
    <property type="match status" value="1"/>
</dbReference>
<dbReference type="GO" id="GO:0005737">
    <property type="term" value="C:cytoplasm"/>
    <property type="evidence" value="ECO:0007669"/>
    <property type="project" value="TreeGrafter"/>
</dbReference>
<dbReference type="CDD" id="cd15750">
    <property type="entry name" value="FYVE_CARP"/>
    <property type="match status" value="1"/>
</dbReference>
<feature type="compositionally biased region" description="Polar residues" evidence="6">
    <location>
        <begin position="14"/>
        <end position="24"/>
    </location>
</feature>
<dbReference type="InterPro" id="IPR057299">
    <property type="entry name" value="RNF34_RFFL_SAP"/>
</dbReference>
<dbReference type="Gene3D" id="1.10.720.30">
    <property type="entry name" value="SAP domain"/>
    <property type="match status" value="1"/>
</dbReference>
<dbReference type="AlphaFoldDB" id="A0AAV3ZY52"/>
<reference evidence="9 10" key="1">
    <citation type="journal article" date="2021" name="Elife">
        <title>Chloroplast acquisition without the gene transfer in kleptoplastic sea slugs, Plakobranchus ocellatus.</title>
        <authorList>
            <person name="Maeda T."/>
            <person name="Takahashi S."/>
            <person name="Yoshida T."/>
            <person name="Shimamura S."/>
            <person name="Takaki Y."/>
            <person name="Nagai Y."/>
            <person name="Toyoda A."/>
            <person name="Suzuki Y."/>
            <person name="Arimoto A."/>
            <person name="Ishii H."/>
            <person name="Satoh N."/>
            <person name="Nishiyama T."/>
            <person name="Hasebe M."/>
            <person name="Maruyama T."/>
            <person name="Minagawa J."/>
            <person name="Obokata J."/>
            <person name="Shigenobu S."/>
        </authorList>
    </citation>
    <scope>NUCLEOTIDE SEQUENCE [LARGE SCALE GENOMIC DNA]</scope>
</reference>
<dbReference type="PROSITE" id="PS50089">
    <property type="entry name" value="ZF_RING_2"/>
    <property type="match status" value="1"/>
</dbReference>
<feature type="domain" description="RING-type" evidence="7">
    <location>
        <begin position="550"/>
        <end position="585"/>
    </location>
</feature>
<evidence type="ECO:0000256" key="5">
    <source>
        <dbReference type="PROSITE-ProRule" id="PRU00175"/>
    </source>
</evidence>
<sequence>MGAGAVSRHKKTQEGISAQESTSHSGRKFPSATSGDSFCQRQDCLNSEGNNNCCEHSTQKLSEAGHASEIVPEAGSKPKASLNMSCELCSVNFTFFKRKKYCVECQRYFCSTCLPKPPSSAPPGRQCSKCRLLLSGRFTRNDLEDYKVKDIRSFLKVKNISMAGCKEKHDLVELVLSNFCHHPRNRGLMADDSEHDLHVRQMTAHVRDVSFVRENGASSPSSAGSSTSCPQQQERAQTSPQPTSAVPVSSSSSSSATTTTPFVPQVSGVVFTSSSSSSPLTTAADSAHPPPPPPSSTVAPGAAASTTQTAAEEVSNRQGTAGEEEENGGERMFSFDQERWRDFLDIMNQLEETLGSTQEEDEETPAAPPVRRTQLNDVKALEDVEKLTIRQLKELLVNNFVDYRGCCERRDLVEKVKNLWKDHLENVAIAQEIQNEDEAEAARIKQETAAKVMKGNAPEHAHVTQKENCSAASLKEPGLTKDTNISNNQDSSAADISCSKLDGKSEDAAFSATTTSAQTETTTTAAAAATGGADSSSPSRRARNQHDSLCHICMDSLADCILLECGHMVTCTQCGKRLANCPICRQFIVRVVRVFRS</sequence>
<dbReference type="SUPFAM" id="SSF68906">
    <property type="entry name" value="SAP domain"/>
    <property type="match status" value="1"/>
</dbReference>
<dbReference type="GO" id="GO:1902042">
    <property type="term" value="P:negative regulation of extrinsic apoptotic signaling pathway via death domain receptors"/>
    <property type="evidence" value="ECO:0007669"/>
    <property type="project" value="TreeGrafter"/>
</dbReference>
<dbReference type="PANTHER" id="PTHR14879">
    <property type="entry name" value="CASPASE REGULATOR, RING FINGER DOMAIN-CONTAINING"/>
    <property type="match status" value="1"/>
</dbReference>
<dbReference type="GO" id="GO:0043161">
    <property type="term" value="P:proteasome-mediated ubiquitin-dependent protein catabolic process"/>
    <property type="evidence" value="ECO:0007669"/>
    <property type="project" value="TreeGrafter"/>
</dbReference>